<evidence type="ECO:0000256" key="4">
    <source>
        <dbReference type="ARBA" id="ARBA00022989"/>
    </source>
</evidence>
<feature type="transmembrane region" description="Helical" evidence="6">
    <location>
        <begin position="377"/>
        <end position="397"/>
    </location>
</feature>
<sequence length="421" mass="45686">MFKESLRSYTFVSVGLVMAKITGFATSVIIARNSTAEVFGVYTVFFTVYVISATVVDQLDNAMIISANSPGNAKGVNEYILPAVVAKLLIVTAFLVLASLSFAIDSMLFQASCMGVALGAISSLYNTKIAAFRARLDFRGVALRQPLPNLVVFVIALVFLWRLNHYEKDSVIVVYMASAIILSSIPIFSVLKDSTEEVTRALKRALRLLHAATPLIIYAAISLTGNRLDVLLASEFVTTSEIGYYGIAVRVSIIAAIFNGVLVTITLPSAPFALLSKFEFRQYLKKFLFLVCLQTSISLIVIMSTPLLVSILFGPYPNEVATLAALVIFQSMLLALSTPLVSLLQSARRNFDILLAAFVKLVSATILLILLVPKYGILGAAVGSILSAMIFFVCVGLQTSSLYRTLSADLGREKSKQEELQ</sequence>
<feature type="transmembrane region" description="Helical" evidence="6">
    <location>
        <begin position="353"/>
        <end position="371"/>
    </location>
</feature>
<reference evidence="7 8" key="1">
    <citation type="submission" date="2019-09" db="EMBL/GenBank/DDBJ databases">
        <authorList>
            <person name="Chen X.-Y."/>
        </authorList>
    </citation>
    <scope>NUCLEOTIDE SEQUENCE [LARGE SCALE GENOMIC DNA]</scope>
    <source>
        <strain evidence="7 8">NY5</strain>
    </source>
</reference>
<feature type="transmembrane region" description="Helical" evidence="6">
    <location>
        <begin position="287"/>
        <end position="314"/>
    </location>
</feature>
<feature type="transmembrane region" description="Helical" evidence="6">
    <location>
        <begin position="320"/>
        <end position="341"/>
    </location>
</feature>
<dbReference type="Proteomes" id="UP000323708">
    <property type="component" value="Unassembled WGS sequence"/>
</dbReference>
<feature type="transmembrane region" description="Helical" evidence="6">
    <location>
        <begin position="242"/>
        <end position="275"/>
    </location>
</feature>
<evidence type="ECO:0000256" key="2">
    <source>
        <dbReference type="ARBA" id="ARBA00022475"/>
    </source>
</evidence>
<comment type="caution">
    <text evidence="7">The sequence shown here is derived from an EMBL/GenBank/DDBJ whole genome shotgun (WGS) entry which is preliminary data.</text>
</comment>
<feature type="transmembrane region" description="Helical" evidence="6">
    <location>
        <begin position="12"/>
        <end position="32"/>
    </location>
</feature>
<accession>A0A5B0WPK2</accession>
<evidence type="ECO:0000256" key="6">
    <source>
        <dbReference type="SAM" id="Phobius"/>
    </source>
</evidence>
<feature type="transmembrane region" description="Helical" evidence="6">
    <location>
        <begin position="108"/>
        <end position="126"/>
    </location>
</feature>
<name>A0A5B0WPK2_9GAMM</name>
<dbReference type="InterPro" id="IPR050833">
    <property type="entry name" value="Poly_Biosynth_Transport"/>
</dbReference>
<evidence type="ECO:0000313" key="8">
    <source>
        <dbReference type="Proteomes" id="UP000323708"/>
    </source>
</evidence>
<feature type="transmembrane region" description="Helical" evidence="6">
    <location>
        <begin position="147"/>
        <end position="164"/>
    </location>
</feature>
<evidence type="ECO:0000313" key="7">
    <source>
        <dbReference type="EMBL" id="KAA1188942.1"/>
    </source>
</evidence>
<feature type="transmembrane region" description="Helical" evidence="6">
    <location>
        <begin position="38"/>
        <end position="59"/>
    </location>
</feature>
<evidence type="ECO:0000256" key="3">
    <source>
        <dbReference type="ARBA" id="ARBA00022692"/>
    </source>
</evidence>
<evidence type="ECO:0000256" key="1">
    <source>
        <dbReference type="ARBA" id="ARBA00004651"/>
    </source>
</evidence>
<evidence type="ECO:0000256" key="5">
    <source>
        <dbReference type="ARBA" id="ARBA00023136"/>
    </source>
</evidence>
<dbReference type="PANTHER" id="PTHR30250">
    <property type="entry name" value="PST FAMILY PREDICTED COLANIC ACID TRANSPORTER"/>
    <property type="match status" value="1"/>
</dbReference>
<dbReference type="GO" id="GO:0005886">
    <property type="term" value="C:plasma membrane"/>
    <property type="evidence" value="ECO:0007669"/>
    <property type="project" value="UniProtKB-SubCell"/>
</dbReference>
<keyword evidence="5 6" id="KW-0472">Membrane</keyword>
<feature type="transmembrane region" description="Helical" evidence="6">
    <location>
        <begin position="204"/>
        <end position="222"/>
    </location>
</feature>
<feature type="transmembrane region" description="Helical" evidence="6">
    <location>
        <begin position="170"/>
        <end position="192"/>
    </location>
</feature>
<keyword evidence="4 6" id="KW-1133">Transmembrane helix</keyword>
<proteinExistence type="predicted"/>
<comment type="subcellular location">
    <subcellularLocation>
        <location evidence="1">Cell membrane</location>
        <topology evidence="1">Multi-pass membrane protein</topology>
    </subcellularLocation>
</comment>
<protein>
    <submittedName>
        <fullName evidence="7">Oligosaccharide flippase family protein</fullName>
    </submittedName>
</protein>
<organism evidence="7 8">
    <name type="scientific">Pseudohalioglobus sediminis</name>
    <dbReference type="NCBI Taxonomy" id="2606449"/>
    <lineage>
        <taxon>Bacteria</taxon>
        <taxon>Pseudomonadati</taxon>
        <taxon>Pseudomonadota</taxon>
        <taxon>Gammaproteobacteria</taxon>
        <taxon>Cellvibrionales</taxon>
        <taxon>Halieaceae</taxon>
        <taxon>Pseudohalioglobus</taxon>
    </lineage>
</organism>
<keyword evidence="2" id="KW-1003">Cell membrane</keyword>
<gene>
    <name evidence="7" type="ORF">F0M18_17215</name>
</gene>
<feature type="transmembrane region" description="Helical" evidence="6">
    <location>
        <begin position="79"/>
        <end position="102"/>
    </location>
</feature>
<dbReference type="PANTHER" id="PTHR30250:SF11">
    <property type="entry name" value="O-ANTIGEN TRANSPORTER-RELATED"/>
    <property type="match status" value="1"/>
</dbReference>
<keyword evidence="8" id="KW-1185">Reference proteome</keyword>
<dbReference type="AlphaFoldDB" id="A0A5B0WPK2"/>
<keyword evidence="3 6" id="KW-0812">Transmembrane</keyword>
<dbReference type="EMBL" id="VTUX01000009">
    <property type="protein sequence ID" value="KAA1188942.1"/>
    <property type="molecule type" value="Genomic_DNA"/>
</dbReference>